<accession>A0A6M3M666</accession>
<dbReference type="InterPro" id="IPR014710">
    <property type="entry name" value="RmlC-like_jellyroll"/>
</dbReference>
<name>A0A6M3M666_9ZZZZ</name>
<dbReference type="InterPro" id="IPR013096">
    <property type="entry name" value="Cupin_2"/>
</dbReference>
<feature type="domain" description="Cupin type-2" evidence="1">
    <location>
        <begin position="43"/>
        <end position="95"/>
    </location>
</feature>
<dbReference type="Pfam" id="PF07883">
    <property type="entry name" value="Cupin_2"/>
    <property type="match status" value="1"/>
</dbReference>
<dbReference type="InterPro" id="IPR011051">
    <property type="entry name" value="RmlC_Cupin_sf"/>
</dbReference>
<reference evidence="2" key="1">
    <citation type="submission" date="2020-03" db="EMBL/GenBank/DDBJ databases">
        <title>The deep terrestrial virosphere.</title>
        <authorList>
            <person name="Holmfeldt K."/>
            <person name="Nilsson E."/>
            <person name="Simone D."/>
            <person name="Lopez-Fernandez M."/>
            <person name="Wu X."/>
            <person name="de Brujin I."/>
            <person name="Lundin D."/>
            <person name="Andersson A."/>
            <person name="Bertilsson S."/>
            <person name="Dopson M."/>
        </authorList>
    </citation>
    <scope>NUCLEOTIDE SEQUENCE</scope>
    <source>
        <strain evidence="2">MM171A00646</strain>
    </source>
</reference>
<gene>
    <name evidence="2" type="ORF">MM171A00646_0016</name>
</gene>
<dbReference type="EMBL" id="MT143687">
    <property type="protein sequence ID" value="QJB00279.1"/>
    <property type="molecule type" value="Genomic_DNA"/>
</dbReference>
<protein>
    <submittedName>
        <fullName evidence="2">Putative cupin domain-containing protein</fullName>
    </submittedName>
</protein>
<dbReference type="SUPFAM" id="SSF51182">
    <property type="entry name" value="RmlC-like cupins"/>
    <property type="match status" value="1"/>
</dbReference>
<organism evidence="2">
    <name type="scientific">viral metagenome</name>
    <dbReference type="NCBI Taxonomy" id="1070528"/>
    <lineage>
        <taxon>unclassified sequences</taxon>
        <taxon>metagenomes</taxon>
        <taxon>organismal metagenomes</taxon>
    </lineage>
</organism>
<sequence length="126" mass="14495">MKFEKIHEDNRGEIYLVLDALREGRELTLFTTRNGYARGGCIHRKSGESCVVIKGEIKYWIGDNTPIIMSRGDTCYIEAGVPHYFVALTDETVVMEWGALPEEKKEKYPPSRFIVDIINKRRSGIR</sequence>
<proteinExistence type="predicted"/>
<dbReference type="AlphaFoldDB" id="A0A6M3M666"/>
<evidence type="ECO:0000313" key="2">
    <source>
        <dbReference type="EMBL" id="QJB00279.1"/>
    </source>
</evidence>
<evidence type="ECO:0000259" key="1">
    <source>
        <dbReference type="Pfam" id="PF07883"/>
    </source>
</evidence>
<dbReference type="Gene3D" id="2.60.120.10">
    <property type="entry name" value="Jelly Rolls"/>
    <property type="match status" value="1"/>
</dbReference>
<dbReference type="CDD" id="cd02208">
    <property type="entry name" value="cupin_RmlC-like"/>
    <property type="match status" value="1"/>
</dbReference>